<dbReference type="EMBL" id="CAJNIZ010005891">
    <property type="protein sequence ID" value="CAE7245493.1"/>
    <property type="molecule type" value="Genomic_DNA"/>
</dbReference>
<feature type="non-terminal residue" evidence="2">
    <location>
        <position position="105"/>
    </location>
</feature>
<dbReference type="SUPFAM" id="SSF50475">
    <property type="entry name" value="FMN-binding split barrel"/>
    <property type="match status" value="1"/>
</dbReference>
<evidence type="ECO:0000259" key="1">
    <source>
        <dbReference type="Pfam" id="PF01243"/>
    </source>
</evidence>
<keyword evidence="3" id="KW-1185">Reference proteome</keyword>
<dbReference type="Pfam" id="PF01243">
    <property type="entry name" value="PNPOx_N"/>
    <property type="match status" value="1"/>
</dbReference>
<dbReference type="AlphaFoldDB" id="A0A812LTE8"/>
<comment type="caution">
    <text evidence="2">The sequence shown here is derived from an EMBL/GenBank/DDBJ whole genome shotgun (WGS) entry which is preliminary data.</text>
</comment>
<accession>A0A812LTE8</accession>
<dbReference type="Gene3D" id="2.30.110.10">
    <property type="entry name" value="Electron Transport, Fmn-binding Protein, Chain A"/>
    <property type="match status" value="1"/>
</dbReference>
<dbReference type="InterPro" id="IPR012349">
    <property type="entry name" value="Split_barrel_FMN-bd"/>
</dbReference>
<reference evidence="2" key="1">
    <citation type="submission" date="2021-02" db="EMBL/GenBank/DDBJ databases">
        <authorList>
            <person name="Dougan E. K."/>
            <person name="Rhodes N."/>
            <person name="Thang M."/>
            <person name="Chan C."/>
        </authorList>
    </citation>
    <scope>NUCLEOTIDE SEQUENCE</scope>
</reference>
<protein>
    <recommendedName>
        <fullName evidence="1">Pyridoxamine 5'-phosphate oxidase N-terminal domain-containing protein</fullName>
    </recommendedName>
</protein>
<feature type="domain" description="Pyridoxamine 5'-phosphate oxidase N-terminal" evidence="1">
    <location>
        <begin position="20"/>
        <end position="101"/>
    </location>
</feature>
<evidence type="ECO:0000313" key="3">
    <source>
        <dbReference type="Proteomes" id="UP000649617"/>
    </source>
</evidence>
<dbReference type="InterPro" id="IPR011576">
    <property type="entry name" value="Pyridox_Oxase_N"/>
</dbReference>
<sequence>GVASRVVQLREPFGVKREGDSVVVHFFTSAASRKFRELSCNPSTALLCWNPETLTYVTFQGRASELKAAEGKGFWREWMQVLYKDPQLFSAWKLEVQRLQVVSIG</sequence>
<organism evidence="2 3">
    <name type="scientific">Symbiodinium pilosum</name>
    <name type="common">Dinoflagellate</name>
    <dbReference type="NCBI Taxonomy" id="2952"/>
    <lineage>
        <taxon>Eukaryota</taxon>
        <taxon>Sar</taxon>
        <taxon>Alveolata</taxon>
        <taxon>Dinophyceae</taxon>
        <taxon>Suessiales</taxon>
        <taxon>Symbiodiniaceae</taxon>
        <taxon>Symbiodinium</taxon>
    </lineage>
</organism>
<name>A0A812LTE8_SYMPI</name>
<dbReference type="OrthoDB" id="445319at2759"/>
<feature type="non-terminal residue" evidence="2">
    <location>
        <position position="1"/>
    </location>
</feature>
<dbReference type="Proteomes" id="UP000649617">
    <property type="component" value="Unassembled WGS sequence"/>
</dbReference>
<evidence type="ECO:0000313" key="2">
    <source>
        <dbReference type="EMBL" id="CAE7245493.1"/>
    </source>
</evidence>
<proteinExistence type="predicted"/>
<gene>
    <name evidence="2" type="ORF">SPIL2461_LOCUS4466</name>
</gene>